<dbReference type="InterPro" id="IPR031728">
    <property type="entry name" value="GlcAase_C"/>
</dbReference>
<dbReference type="Gene3D" id="3.20.20.80">
    <property type="entry name" value="Glycosidases"/>
    <property type="match status" value="1"/>
</dbReference>
<comment type="caution">
    <text evidence="4">The sequence shown here is derived from an EMBL/GenBank/DDBJ whole genome shotgun (WGS) entry which is preliminary data.</text>
</comment>
<evidence type="ECO:0000256" key="1">
    <source>
        <dbReference type="SAM" id="Phobius"/>
    </source>
</evidence>
<dbReference type="Gene3D" id="2.60.40.1180">
    <property type="entry name" value="Golgi alpha-mannosidase II"/>
    <property type="match status" value="1"/>
</dbReference>
<sequence length="677" mass="73192">MPTSPSNRRSLLPTSLLLLLPFLLFLSAPTPSAAQVTVYGQIPLAQTISIDPSATDAPVDVQPVPTLAAYDETLLTPPPIPNPPPATAYTLELQREAANVNGLSIPHVGGGFFGYSVEMSVINQVMGKNSSFIQVPFLNLMANIEERAGSVLIRLGGNTQEYATMVDELPNGNALAKEDSGTKATTETPAVLYTKDLFYIAGNISTMVNVKWFVGIPFNDSANWRLAIAENAQEVLGDNLLAMQAGNEPDLYARHEKRPSDYTFYDYFGEVGDLIQHIDANDRIPVKNNLLAPSLATGDWNPEDIWNIGFLEAYIDRLWAITMEHYPTNNCFAQFGVGSPQDPQTNFPSYLTHNAGIELIRIYLNTSRIAAEAGKPFIMFETNTASCGGFPGISDSYGAALWALDYGMQMAYSNFTYAMLHVGGQNVYYNPFTAPPTNQTAFNQWTVGAVYYSTLIMAELFGKSNTSRIVDLWGNAGNVYTPSYAVYENDVLSKVALFNYVDDPTGGSDLTVGISVPGAGVPNTIRVKYLEASSVSVKTNITWAGQTFGNKYEVDGRLRGELNVTTIQCDRVANVCQVPVKAPGFALVFMEDDEAISIGQATQTFATTARTRSHNTATVDQQVLATSNGHSGKDRALNGIGSTSVGSVSAATRLRLLQGGVLTVVVGMVGVFVLIMR</sequence>
<dbReference type="PANTHER" id="PTHR36183:SF2">
    <property type="entry name" value="BETA-GLUCURONIDASE C-TERMINAL DOMAIN-CONTAINING PROTEIN"/>
    <property type="match status" value="1"/>
</dbReference>
<accession>A0A8S0WZL4</accession>
<protein>
    <recommendedName>
        <fullName evidence="3">Beta-glucuronidase C-terminal domain-containing protein</fullName>
    </recommendedName>
</protein>
<organism evidence="4 5">
    <name type="scientific">Cyclocybe aegerita</name>
    <name type="common">Black poplar mushroom</name>
    <name type="synonym">Agrocybe aegerita</name>
    <dbReference type="NCBI Taxonomy" id="1973307"/>
    <lineage>
        <taxon>Eukaryota</taxon>
        <taxon>Fungi</taxon>
        <taxon>Dikarya</taxon>
        <taxon>Basidiomycota</taxon>
        <taxon>Agaricomycotina</taxon>
        <taxon>Agaricomycetes</taxon>
        <taxon>Agaricomycetidae</taxon>
        <taxon>Agaricales</taxon>
        <taxon>Agaricineae</taxon>
        <taxon>Bolbitiaceae</taxon>
        <taxon>Cyclocybe</taxon>
    </lineage>
</organism>
<keyword evidence="1" id="KW-0472">Membrane</keyword>
<feature type="transmembrane region" description="Helical" evidence="1">
    <location>
        <begin position="656"/>
        <end position="676"/>
    </location>
</feature>
<dbReference type="OrthoDB" id="2796951at2759"/>
<evidence type="ECO:0000313" key="5">
    <source>
        <dbReference type="Proteomes" id="UP000467700"/>
    </source>
</evidence>
<gene>
    <name evidence="4" type="ORF">AAE3_LOCUS5073</name>
</gene>
<feature type="chain" id="PRO_5035744331" description="Beta-glucuronidase C-terminal domain-containing protein" evidence="2">
    <location>
        <begin position="35"/>
        <end position="677"/>
    </location>
</feature>
<dbReference type="PANTHER" id="PTHR36183">
    <property type="entry name" value="BETA-GLUCURONIDASE"/>
    <property type="match status" value="1"/>
</dbReference>
<dbReference type="AlphaFoldDB" id="A0A8S0WZL4"/>
<name>A0A8S0WZL4_CYCAE</name>
<keyword evidence="1" id="KW-0812">Transmembrane</keyword>
<reference evidence="4 5" key="1">
    <citation type="submission" date="2020-01" db="EMBL/GenBank/DDBJ databases">
        <authorList>
            <person name="Gupta K D."/>
        </authorList>
    </citation>
    <scope>NUCLEOTIDE SEQUENCE [LARGE SCALE GENOMIC DNA]</scope>
</reference>
<proteinExistence type="predicted"/>
<dbReference type="InterPro" id="IPR017853">
    <property type="entry name" value="GH"/>
</dbReference>
<keyword evidence="1" id="KW-1133">Transmembrane helix</keyword>
<feature type="signal peptide" evidence="2">
    <location>
        <begin position="1"/>
        <end position="34"/>
    </location>
</feature>
<keyword evidence="5" id="KW-1185">Reference proteome</keyword>
<dbReference type="Proteomes" id="UP000467700">
    <property type="component" value="Unassembled WGS sequence"/>
</dbReference>
<evidence type="ECO:0000256" key="2">
    <source>
        <dbReference type="SAM" id="SignalP"/>
    </source>
</evidence>
<dbReference type="EMBL" id="CACVBS010000037">
    <property type="protein sequence ID" value="CAA7262798.1"/>
    <property type="molecule type" value="Genomic_DNA"/>
</dbReference>
<feature type="domain" description="Beta-glucuronidase C-terminal" evidence="3">
    <location>
        <begin position="484"/>
        <end position="587"/>
    </location>
</feature>
<dbReference type="InterPro" id="IPR052974">
    <property type="entry name" value="GH79_Enzymes"/>
</dbReference>
<dbReference type="Pfam" id="PF16862">
    <property type="entry name" value="Glyco_hydro_79C"/>
    <property type="match status" value="1"/>
</dbReference>
<dbReference type="SUPFAM" id="SSF51445">
    <property type="entry name" value="(Trans)glycosidases"/>
    <property type="match status" value="1"/>
</dbReference>
<evidence type="ECO:0000313" key="4">
    <source>
        <dbReference type="EMBL" id="CAA7262798.1"/>
    </source>
</evidence>
<evidence type="ECO:0000259" key="3">
    <source>
        <dbReference type="Pfam" id="PF16862"/>
    </source>
</evidence>
<dbReference type="InterPro" id="IPR013780">
    <property type="entry name" value="Glyco_hydro_b"/>
</dbReference>
<keyword evidence="2" id="KW-0732">Signal</keyword>